<dbReference type="SUPFAM" id="SSF89009">
    <property type="entry name" value="GAT-like domain"/>
    <property type="match status" value="1"/>
</dbReference>
<dbReference type="AlphaFoldDB" id="A0A8T1M1X8"/>
<dbReference type="CDD" id="cd03565">
    <property type="entry name" value="VHS_Tom1_like"/>
    <property type="match status" value="1"/>
</dbReference>
<keyword evidence="6" id="KW-1185">Reference proteome</keyword>
<feature type="compositionally biased region" description="Polar residues" evidence="3">
    <location>
        <begin position="185"/>
        <end position="198"/>
    </location>
</feature>
<accession>A0A8T1M1X8</accession>
<dbReference type="InterPro" id="IPR002014">
    <property type="entry name" value="VHS_dom"/>
</dbReference>
<dbReference type="InterPro" id="IPR008942">
    <property type="entry name" value="ENTH_VHS"/>
</dbReference>
<dbReference type="GO" id="GO:0005768">
    <property type="term" value="C:endosome"/>
    <property type="evidence" value="ECO:0007669"/>
    <property type="project" value="TreeGrafter"/>
</dbReference>
<dbReference type="Pfam" id="PF00790">
    <property type="entry name" value="VHS"/>
    <property type="match status" value="1"/>
</dbReference>
<feature type="region of interest" description="Disordered" evidence="3">
    <location>
        <begin position="379"/>
        <end position="415"/>
    </location>
</feature>
<evidence type="ECO:0000313" key="6">
    <source>
        <dbReference type="Proteomes" id="UP000286415"/>
    </source>
</evidence>
<evidence type="ECO:0000313" key="5">
    <source>
        <dbReference type="EMBL" id="KAG5442836.1"/>
    </source>
</evidence>
<dbReference type="GO" id="GO:0035091">
    <property type="term" value="F:phosphatidylinositol binding"/>
    <property type="evidence" value="ECO:0007669"/>
    <property type="project" value="InterPro"/>
</dbReference>
<dbReference type="GO" id="GO:0015031">
    <property type="term" value="P:protein transport"/>
    <property type="evidence" value="ECO:0007669"/>
    <property type="project" value="UniProtKB-KW"/>
</dbReference>
<sequence length="452" mass="49031">MAASVSNAFSDLFYGNPFSTPVGSLIEESTESFVGPELWQLFTQVCEAVNHSVTGPKDAVRAIRRRFVTSVTSNETVAMHSLLLLETCVRNCGYRFHVAFATRDNLRDFAKFAVPDAEGVPEPIKHKLLSLIQDWSSEFGTQVDFQEFRNVYTELRARGVLFPSPTQTRSHTESNSPLLPPENKLQASPPSQLASTVGHTDGETGSLPTQNVIPSSLSTPTHKTPKLDTDLAQVRVNICVLSDLVSEAEASESPADVETRQLMSEIAASLQEMSTRLIQAISCWEAYQETLPHRGTTDAVLLDMINVNDELHTVLLRYSRAVGAKDALNSHAQNGGGADVPMLTSLSTVQANTDALPQNTNGSSALGVDSNAEFDLFVGDRPSGTPRTSPTAEQDEADEVPLLAPSTERQSDSSMAMVRTYSSAGPWFESNCRISTAHALAWAVLSPRASFE</sequence>
<dbReference type="InterPro" id="IPR004152">
    <property type="entry name" value="GAT_dom"/>
</dbReference>
<dbReference type="EMBL" id="NIRI02000056">
    <property type="protein sequence ID" value="KAG5442836.1"/>
    <property type="molecule type" value="Genomic_DNA"/>
</dbReference>
<evidence type="ECO:0000259" key="4">
    <source>
        <dbReference type="PROSITE" id="PS50179"/>
    </source>
</evidence>
<dbReference type="PROSITE" id="PS50179">
    <property type="entry name" value="VHS"/>
    <property type="match status" value="1"/>
</dbReference>
<dbReference type="GO" id="GO:0043130">
    <property type="term" value="F:ubiquitin binding"/>
    <property type="evidence" value="ECO:0007669"/>
    <property type="project" value="InterPro"/>
</dbReference>
<dbReference type="GO" id="GO:0016020">
    <property type="term" value="C:membrane"/>
    <property type="evidence" value="ECO:0007669"/>
    <property type="project" value="TreeGrafter"/>
</dbReference>
<dbReference type="Pfam" id="PF03127">
    <property type="entry name" value="GAT"/>
    <property type="match status" value="1"/>
</dbReference>
<evidence type="ECO:0000256" key="3">
    <source>
        <dbReference type="SAM" id="MobiDB-lite"/>
    </source>
</evidence>
<name>A0A8T1M1X8_CLOSI</name>
<feature type="domain" description="VHS" evidence="4">
    <location>
        <begin position="29"/>
        <end position="163"/>
    </location>
</feature>
<dbReference type="GO" id="GO:0030276">
    <property type="term" value="F:clathrin binding"/>
    <property type="evidence" value="ECO:0007669"/>
    <property type="project" value="TreeGrafter"/>
</dbReference>
<reference evidence="5 6" key="2">
    <citation type="journal article" date="2021" name="Genomics">
        <title>High-quality reference genome for Clonorchis sinensis.</title>
        <authorList>
            <person name="Young N.D."/>
            <person name="Stroehlein A.J."/>
            <person name="Kinkar L."/>
            <person name="Wang T."/>
            <person name="Sohn W.M."/>
            <person name="Chang B.C.H."/>
            <person name="Kaur P."/>
            <person name="Weisz D."/>
            <person name="Dudchenko O."/>
            <person name="Aiden E.L."/>
            <person name="Korhonen P.K."/>
            <person name="Gasser R.B."/>
        </authorList>
    </citation>
    <scope>NUCLEOTIDE SEQUENCE [LARGE SCALE GENOMIC DNA]</scope>
    <source>
        <strain evidence="5">Cs-k2</strain>
    </source>
</reference>
<gene>
    <name evidence="5" type="ORF">CSKR_112823</name>
</gene>
<dbReference type="PANTHER" id="PTHR13856:SF137">
    <property type="entry name" value="GH05942P"/>
    <property type="match status" value="1"/>
</dbReference>
<reference evidence="5 6" key="1">
    <citation type="journal article" date="2018" name="Biotechnol. Adv.">
        <title>Improved genomic resources and new bioinformatic workflow for the carcinogenic parasite Clonorchis sinensis: Biotechnological implications.</title>
        <authorList>
            <person name="Wang D."/>
            <person name="Korhonen P.K."/>
            <person name="Gasser R.B."/>
            <person name="Young N.D."/>
        </authorList>
    </citation>
    <scope>NUCLEOTIDE SEQUENCE [LARGE SCALE GENOMIC DNA]</scope>
    <source>
        <strain evidence="5">Cs-k2</strain>
    </source>
</reference>
<dbReference type="InterPro" id="IPR038425">
    <property type="entry name" value="GAT_sf"/>
</dbReference>
<keyword evidence="1" id="KW-0813">Transport</keyword>
<dbReference type="OrthoDB" id="2018246at2759"/>
<protein>
    <submittedName>
        <fullName evidence="5">E3 ubiquitin-protein ligase tom1</fullName>
    </submittedName>
</protein>
<feature type="region of interest" description="Disordered" evidence="3">
    <location>
        <begin position="163"/>
        <end position="225"/>
    </location>
</feature>
<evidence type="ECO:0000256" key="1">
    <source>
        <dbReference type="ARBA" id="ARBA00022448"/>
    </source>
</evidence>
<dbReference type="Gene3D" id="1.20.58.160">
    <property type="match status" value="1"/>
</dbReference>
<dbReference type="SMART" id="SM00288">
    <property type="entry name" value="VHS"/>
    <property type="match status" value="1"/>
</dbReference>
<dbReference type="SUPFAM" id="SSF48464">
    <property type="entry name" value="ENTH/VHS domain"/>
    <property type="match status" value="1"/>
</dbReference>
<dbReference type="Gene3D" id="1.25.40.90">
    <property type="match status" value="1"/>
</dbReference>
<feature type="compositionally biased region" description="Polar residues" evidence="3">
    <location>
        <begin position="164"/>
        <end position="177"/>
    </location>
</feature>
<proteinExistence type="predicted"/>
<organism evidence="5 6">
    <name type="scientific">Clonorchis sinensis</name>
    <name type="common">Chinese liver fluke</name>
    <dbReference type="NCBI Taxonomy" id="79923"/>
    <lineage>
        <taxon>Eukaryota</taxon>
        <taxon>Metazoa</taxon>
        <taxon>Spiralia</taxon>
        <taxon>Lophotrochozoa</taxon>
        <taxon>Platyhelminthes</taxon>
        <taxon>Trematoda</taxon>
        <taxon>Digenea</taxon>
        <taxon>Opisthorchiida</taxon>
        <taxon>Opisthorchiata</taxon>
        <taxon>Opisthorchiidae</taxon>
        <taxon>Clonorchis</taxon>
    </lineage>
</organism>
<dbReference type="PANTHER" id="PTHR13856">
    <property type="entry name" value="VHS DOMAIN CONTAINING PROTEIN FAMILY"/>
    <property type="match status" value="1"/>
</dbReference>
<comment type="caution">
    <text evidence="5">The sequence shown here is derived from an EMBL/GenBank/DDBJ whole genome shotgun (WGS) entry which is preliminary data.</text>
</comment>
<keyword evidence="2" id="KW-0653">Protein transport</keyword>
<evidence type="ECO:0000256" key="2">
    <source>
        <dbReference type="ARBA" id="ARBA00022927"/>
    </source>
</evidence>
<feature type="compositionally biased region" description="Polar residues" evidence="3">
    <location>
        <begin position="206"/>
        <end position="222"/>
    </location>
</feature>
<dbReference type="GO" id="GO:0007165">
    <property type="term" value="P:signal transduction"/>
    <property type="evidence" value="ECO:0007669"/>
    <property type="project" value="TreeGrafter"/>
</dbReference>
<dbReference type="Proteomes" id="UP000286415">
    <property type="component" value="Unassembled WGS sequence"/>
</dbReference>